<dbReference type="InterPro" id="IPR014720">
    <property type="entry name" value="dsRBD_dom"/>
</dbReference>
<dbReference type="SUPFAM" id="SSF54768">
    <property type="entry name" value="dsRNA-binding domain-like"/>
    <property type="match status" value="1"/>
</dbReference>
<dbReference type="EMBL" id="MU129037">
    <property type="protein sequence ID" value="KAF9509317.1"/>
    <property type="molecule type" value="Genomic_DNA"/>
</dbReference>
<comment type="caution">
    <text evidence="2">The sequence shown here is derived from an EMBL/GenBank/DDBJ whole genome shotgun (WGS) entry which is preliminary data.</text>
</comment>
<keyword evidence="3" id="KW-1185">Reference proteome</keyword>
<proteinExistence type="predicted"/>
<dbReference type="Pfam" id="PF00035">
    <property type="entry name" value="dsrm"/>
    <property type="match status" value="1"/>
</dbReference>
<protein>
    <recommendedName>
        <fullName evidence="1">DRBM domain-containing protein</fullName>
    </recommendedName>
</protein>
<evidence type="ECO:0000313" key="2">
    <source>
        <dbReference type="EMBL" id="KAF9509317.1"/>
    </source>
</evidence>
<dbReference type="Proteomes" id="UP000886523">
    <property type="component" value="Unassembled WGS sequence"/>
</dbReference>
<accession>A0A9P6DPS7</accession>
<evidence type="ECO:0000313" key="3">
    <source>
        <dbReference type="Proteomes" id="UP000886523"/>
    </source>
</evidence>
<dbReference type="Gene3D" id="3.30.160.20">
    <property type="match status" value="1"/>
</dbReference>
<sequence>MSSSSTPSPAVVAARSHTRLLNNVLQSNRQDLGWKEELVEVSHKPQSIYWNVTAVVDGDPMGSGSAPKLRVAKDRAARETLILLGKIEE</sequence>
<organism evidence="2 3">
    <name type="scientific">Hydnum rufescens UP504</name>
    <dbReference type="NCBI Taxonomy" id="1448309"/>
    <lineage>
        <taxon>Eukaryota</taxon>
        <taxon>Fungi</taxon>
        <taxon>Dikarya</taxon>
        <taxon>Basidiomycota</taxon>
        <taxon>Agaricomycotina</taxon>
        <taxon>Agaricomycetes</taxon>
        <taxon>Cantharellales</taxon>
        <taxon>Hydnaceae</taxon>
        <taxon>Hydnum</taxon>
    </lineage>
</organism>
<dbReference type="AlphaFoldDB" id="A0A9P6DPS7"/>
<gene>
    <name evidence="2" type="ORF">BS47DRAFT_1349308</name>
</gene>
<dbReference type="OrthoDB" id="3246846at2759"/>
<reference evidence="2" key="1">
    <citation type="journal article" date="2020" name="Nat. Commun.">
        <title>Large-scale genome sequencing of mycorrhizal fungi provides insights into the early evolution of symbiotic traits.</title>
        <authorList>
            <person name="Miyauchi S."/>
            <person name="Kiss E."/>
            <person name="Kuo A."/>
            <person name="Drula E."/>
            <person name="Kohler A."/>
            <person name="Sanchez-Garcia M."/>
            <person name="Morin E."/>
            <person name="Andreopoulos B."/>
            <person name="Barry K.W."/>
            <person name="Bonito G."/>
            <person name="Buee M."/>
            <person name="Carver A."/>
            <person name="Chen C."/>
            <person name="Cichocki N."/>
            <person name="Clum A."/>
            <person name="Culley D."/>
            <person name="Crous P.W."/>
            <person name="Fauchery L."/>
            <person name="Girlanda M."/>
            <person name="Hayes R.D."/>
            <person name="Keri Z."/>
            <person name="LaButti K."/>
            <person name="Lipzen A."/>
            <person name="Lombard V."/>
            <person name="Magnuson J."/>
            <person name="Maillard F."/>
            <person name="Murat C."/>
            <person name="Nolan M."/>
            <person name="Ohm R.A."/>
            <person name="Pangilinan J."/>
            <person name="Pereira M.F."/>
            <person name="Perotto S."/>
            <person name="Peter M."/>
            <person name="Pfister S."/>
            <person name="Riley R."/>
            <person name="Sitrit Y."/>
            <person name="Stielow J.B."/>
            <person name="Szollosi G."/>
            <person name="Zifcakova L."/>
            <person name="Stursova M."/>
            <person name="Spatafora J.W."/>
            <person name="Tedersoo L."/>
            <person name="Vaario L.M."/>
            <person name="Yamada A."/>
            <person name="Yan M."/>
            <person name="Wang P."/>
            <person name="Xu J."/>
            <person name="Bruns T."/>
            <person name="Baldrian P."/>
            <person name="Vilgalys R."/>
            <person name="Dunand C."/>
            <person name="Henrissat B."/>
            <person name="Grigoriev I.V."/>
            <person name="Hibbett D."/>
            <person name="Nagy L.G."/>
            <person name="Martin F.M."/>
        </authorList>
    </citation>
    <scope>NUCLEOTIDE SEQUENCE</scope>
    <source>
        <strain evidence="2">UP504</strain>
    </source>
</reference>
<feature type="domain" description="DRBM" evidence="1">
    <location>
        <begin position="20"/>
        <end position="81"/>
    </location>
</feature>
<name>A0A9P6DPS7_9AGAM</name>
<evidence type="ECO:0000259" key="1">
    <source>
        <dbReference type="Pfam" id="PF00035"/>
    </source>
</evidence>